<dbReference type="EMBL" id="BKCP01006438">
    <property type="protein sequence ID" value="GER42745.1"/>
    <property type="molecule type" value="Genomic_DNA"/>
</dbReference>
<feature type="region of interest" description="Disordered" evidence="2">
    <location>
        <begin position="207"/>
        <end position="227"/>
    </location>
</feature>
<feature type="non-terminal residue" evidence="3">
    <location>
        <position position="1254"/>
    </location>
</feature>
<dbReference type="AlphaFoldDB" id="A0A5A7QBU5"/>
<dbReference type="OrthoDB" id="1933275at2759"/>
<dbReference type="PANTHER" id="PTHR35480">
    <property type="entry name" value="MATERNAL EFFECT EMBRYO ARREST 22"/>
    <property type="match status" value="1"/>
</dbReference>
<keyword evidence="4" id="KW-1185">Reference proteome</keyword>
<protein>
    <submittedName>
        <fullName evidence="3">Maternal effect embryo arrest protein</fullName>
    </submittedName>
</protein>
<accession>A0A5A7QBU5</accession>
<keyword evidence="1" id="KW-0175">Coiled coil</keyword>
<reference evidence="4" key="1">
    <citation type="journal article" date="2019" name="Curr. Biol.">
        <title>Genome Sequence of Striga asiatica Provides Insight into the Evolution of Plant Parasitism.</title>
        <authorList>
            <person name="Yoshida S."/>
            <person name="Kim S."/>
            <person name="Wafula E.K."/>
            <person name="Tanskanen J."/>
            <person name="Kim Y.M."/>
            <person name="Honaas L."/>
            <person name="Yang Z."/>
            <person name="Spallek T."/>
            <person name="Conn C.E."/>
            <person name="Ichihashi Y."/>
            <person name="Cheong K."/>
            <person name="Cui S."/>
            <person name="Der J.P."/>
            <person name="Gundlach H."/>
            <person name="Jiao Y."/>
            <person name="Hori C."/>
            <person name="Ishida J.K."/>
            <person name="Kasahara H."/>
            <person name="Kiba T."/>
            <person name="Kim M.S."/>
            <person name="Koo N."/>
            <person name="Laohavisit A."/>
            <person name="Lee Y.H."/>
            <person name="Lumba S."/>
            <person name="McCourt P."/>
            <person name="Mortimer J.C."/>
            <person name="Mutuku J.M."/>
            <person name="Nomura T."/>
            <person name="Sasaki-Sekimoto Y."/>
            <person name="Seto Y."/>
            <person name="Wang Y."/>
            <person name="Wakatake T."/>
            <person name="Sakakibara H."/>
            <person name="Demura T."/>
            <person name="Yamaguchi S."/>
            <person name="Yoneyama K."/>
            <person name="Manabe R.I."/>
            <person name="Nelson D.C."/>
            <person name="Schulman A.H."/>
            <person name="Timko M.P."/>
            <person name="dePamphilis C.W."/>
            <person name="Choi D."/>
            <person name="Shirasu K."/>
        </authorList>
    </citation>
    <scope>NUCLEOTIDE SEQUENCE [LARGE SCALE GENOMIC DNA]</scope>
    <source>
        <strain evidence="4">cv. UVA1</strain>
    </source>
</reference>
<organism evidence="3 4">
    <name type="scientific">Striga asiatica</name>
    <name type="common">Asiatic witchweed</name>
    <name type="synonym">Buchnera asiatica</name>
    <dbReference type="NCBI Taxonomy" id="4170"/>
    <lineage>
        <taxon>Eukaryota</taxon>
        <taxon>Viridiplantae</taxon>
        <taxon>Streptophyta</taxon>
        <taxon>Embryophyta</taxon>
        <taxon>Tracheophyta</taxon>
        <taxon>Spermatophyta</taxon>
        <taxon>Magnoliopsida</taxon>
        <taxon>eudicotyledons</taxon>
        <taxon>Gunneridae</taxon>
        <taxon>Pentapetalae</taxon>
        <taxon>asterids</taxon>
        <taxon>lamiids</taxon>
        <taxon>Lamiales</taxon>
        <taxon>Orobanchaceae</taxon>
        <taxon>Buchnereae</taxon>
        <taxon>Striga</taxon>
    </lineage>
</organism>
<feature type="region of interest" description="Disordered" evidence="2">
    <location>
        <begin position="164"/>
        <end position="184"/>
    </location>
</feature>
<feature type="compositionally biased region" description="Basic and acidic residues" evidence="2">
    <location>
        <begin position="495"/>
        <end position="505"/>
    </location>
</feature>
<feature type="region of interest" description="Disordered" evidence="2">
    <location>
        <begin position="484"/>
        <end position="568"/>
    </location>
</feature>
<sequence length="1254" mass="141124">MAEDVAVVEDKASGACCDALKKKHLKLLDKYSKVEELKNKFRNCTTLVQEKYDVIEKENGVLRKALEEVKLQANTWKDEKELEFGRRVDLEDEVSALKEEVQLLKQNHNSAPGDAVKEIQERLNSAEDEIKHLKELLEKERERASSEKKKAEVEKKKADEALKKMEAGKKKVSEAQKAATVERKKAEENRLLLEKLKLEADAVKSKLASEKSKVEAAEKKAEVEKQRAAREKKRADLAEIKLKEQNDLAEANLKKAIFEKDRADDLNLKLDDARIRAEKLEELNNKLCSEKAIKDQAYKSKTGKDVDKLDDACMDLLKKDAQLPKWMEKLLSDKDHNINRERKHADSEKKKAKKYKELAEVQEKLALEQKHRADQLCKELESCRLMLKELQKELQEFVSVRANADNARLRTKEVVMETDTVKLLKKRLKLEKMLVKHANETAKVEALRNSMLHRELYHLKQEYLFFQQRLNFLDKSFLHGLEGTHHLGKMGNRTSMRETRSDGHQRPLVSGTDFGLDPPSRGSNQKLLQSSAINSSTASFSDRTLVGSQDRRTTSVTASDKLGEDVSNLRPTVPRLSDQRGLMYNEHAVAEVDNGIRSPIKDSDKEKRVGYSGKKRILDAVESIENSYSMGEKLHQRVLEKLSLLDGILNDQKNEHEDILKENSSGKHVRPSKRRKMSPEGMKDVHHLEDSGEPKSIVDLGVDQSDACMRASPPQRDLLKIGWHLEDGEDDQFGRNQCLPQEFDEMAACDYMKLLDLEDADDECSYRRAIAMPLSPLPPEVDIPGGEQLEVDNPEMLTYKGFPEASSNTKDNAASNSRFCIIDMEKNPTSMVSLQLQPRDDSVDLLKSKGAFLGNDNLLKQTRVAEKLGTSNLSGSGNNELGLLCESGFVSPNDCCPRYFIISSDYKDSSSIFRILQTMESCIPRCSFYNSTEMFLQGIQHALLKAEDLSMKEKVCVLFSLLLHGISEVGVSKLSDFLNDDLIQSFDSVTQNIKSALSDPVLRKMFMETCDLLELFTVIENFILQGKVFVCDEVSGSPEATHSFKANLVLNGNSVTVSEVIASAQLLVAGASLLASLCSAVGHIGFICETSCNIIQMHKFDRLLMLAILHAFAHACGSKFLSIQQYSISMTVVKSLVTFLEKQAISANSSSFGLSKFWVCGNNCPFSEGAISMEDVVSLLLEKLQNHGQYNYLPQDLLVPVLCSPNKRTVEISGLREDVLPSLTSDENLCDFTDILSLLEILSSFMVRNSSYIF</sequence>
<feature type="compositionally biased region" description="Basic residues" evidence="2">
    <location>
        <begin position="667"/>
        <end position="676"/>
    </location>
</feature>
<dbReference type="PANTHER" id="PTHR35480:SF1">
    <property type="entry name" value="MATERNAL EFFECT EMBRYO ARREST 22"/>
    <property type="match status" value="1"/>
</dbReference>
<feature type="region of interest" description="Disordered" evidence="2">
    <location>
        <begin position="661"/>
        <end position="696"/>
    </location>
</feature>
<feature type="compositionally biased region" description="Low complexity" evidence="2">
    <location>
        <begin position="530"/>
        <end position="541"/>
    </location>
</feature>
<comment type="caution">
    <text evidence="3">The sequence shown here is derived from an EMBL/GenBank/DDBJ whole genome shotgun (WGS) entry which is preliminary data.</text>
</comment>
<evidence type="ECO:0000313" key="3">
    <source>
        <dbReference type="EMBL" id="GER42745.1"/>
    </source>
</evidence>
<feature type="compositionally biased region" description="Basic and acidic residues" evidence="2">
    <location>
        <begin position="677"/>
        <end position="693"/>
    </location>
</feature>
<name>A0A5A7QBU5_STRAF</name>
<evidence type="ECO:0000256" key="1">
    <source>
        <dbReference type="SAM" id="Coils"/>
    </source>
</evidence>
<proteinExistence type="predicted"/>
<evidence type="ECO:0000313" key="4">
    <source>
        <dbReference type="Proteomes" id="UP000325081"/>
    </source>
</evidence>
<evidence type="ECO:0000256" key="2">
    <source>
        <dbReference type="SAM" id="MobiDB-lite"/>
    </source>
</evidence>
<dbReference type="Proteomes" id="UP000325081">
    <property type="component" value="Unassembled WGS sequence"/>
</dbReference>
<gene>
    <name evidence="3" type="ORF">STAS_19566</name>
</gene>
<feature type="coiled-coil region" evidence="1">
    <location>
        <begin position="344"/>
        <end position="407"/>
    </location>
</feature>